<name>A0A060RVB9_PLARE</name>
<evidence type="ECO:0000256" key="3">
    <source>
        <dbReference type="PROSITE-ProRule" id="PRU00221"/>
    </source>
</evidence>
<keyword evidence="6" id="KW-1185">Reference proteome</keyword>
<dbReference type="PROSITE" id="PS50195">
    <property type="entry name" value="PX"/>
    <property type="match status" value="1"/>
</dbReference>
<dbReference type="PANTHER" id="PTHR44019:SF8">
    <property type="entry name" value="POC1 CENTRIOLAR PROTEIN HOMOLOG"/>
    <property type="match status" value="1"/>
</dbReference>
<dbReference type="InterPro" id="IPR001683">
    <property type="entry name" value="PX_dom"/>
</dbReference>
<dbReference type="PROSITE" id="PS50294">
    <property type="entry name" value="WD_REPEATS_REGION"/>
    <property type="match status" value="1"/>
</dbReference>
<dbReference type="VEuPathDB" id="PlasmoDB:PRCDC_0702600"/>
<dbReference type="Gene3D" id="2.130.10.10">
    <property type="entry name" value="YVTN repeat-like/Quinoprotein amine dehydrogenase"/>
    <property type="match status" value="2"/>
</dbReference>
<dbReference type="SMART" id="SM00320">
    <property type="entry name" value="WD40"/>
    <property type="match status" value="4"/>
</dbReference>
<keyword evidence="2" id="KW-0677">Repeat</keyword>
<evidence type="ECO:0000313" key="6">
    <source>
        <dbReference type="Proteomes" id="UP000027581"/>
    </source>
</evidence>
<gene>
    <name evidence="5" type="ORF">PRCDC_0702600</name>
</gene>
<dbReference type="VEuPathDB" id="PlasmoDB:PRG01_0702600"/>
<dbReference type="SUPFAM" id="SSF50978">
    <property type="entry name" value="WD40 repeat-like"/>
    <property type="match status" value="1"/>
</dbReference>
<evidence type="ECO:0000313" key="5">
    <source>
        <dbReference type="EMBL" id="CDO63519.1"/>
    </source>
</evidence>
<dbReference type="Gene3D" id="3.30.1520.10">
    <property type="entry name" value="Phox-like domain"/>
    <property type="match status" value="1"/>
</dbReference>
<dbReference type="EMBL" id="HG810768">
    <property type="protein sequence ID" value="CDO63519.1"/>
    <property type="molecule type" value="Genomic_DNA"/>
</dbReference>
<evidence type="ECO:0000256" key="2">
    <source>
        <dbReference type="ARBA" id="ARBA00022737"/>
    </source>
</evidence>
<dbReference type="InterPro" id="IPR001680">
    <property type="entry name" value="WD40_rpt"/>
</dbReference>
<reference evidence="5" key="1">
    <citation type="submission" date="2014-01" db="EMBL/GenBank/DDBJ databases">
        <authorList>
            <person name="Aslett M."/>
        </authorList>
    </citation>
    <scope>NUCLEOTIDE SEQUENCE</scope>
    <source>
        <strain evidence="5">CDC</strain>
    </source>
</reference>
<reference evidence="5" key="2">
    <citation type="submission" date="2014-05" db="EMBL/GenBank/DDBJ databases">
        <title>The genome sequences of chimpanzee malaria parasites reveal the path to human adaptation.</title>
        <authorList>
            <person name="Otto T.D."/>
            <person name="Rayner J.C."/>
            <person name="Boehme U."/>
            <person name="Pain A."/>
            <person name="Spottiswoode N."/>
            <person name="Sanders M."/>
            <person name="Quail M."/>
            <person name="Ollomo B."/>
            <person name="Renaud F."/>
            <person name="Thomas A.W."/>
            <person name="Prugnolle F."/>
            <person name="Conway D.J."/>
            <person name="Newbold C."/>
            <person name="Berriman M."/>
        </authorList>
    </citation>
    <scope>NUCLEOTIDE SEQUENCE [LARGE SCALE GENOMIC DNA]</scope>
    <source>
        <strain evidence="5">CDC</strain>
    </source>
</reference>
<dbReference type="InterPro" id="IPR036322">
    <property type="entry name" value="WD40_repeat_dom_sf"/>
</dbReference>
<proteinExistence type="predicted"/>
<protein>
    <submittedName>
        <fullName evidence="5">Phosphoinositide-binding protein, putative</fullName>
    </submittedName>
</protein>
<dbReference type="Proteomes" id="UP000027581">
    <property type="component" value="Unassembled WGS sequence"/>
</dbReference>
<dbReference type="SUPFAM" id="SSF64268">
    <property type="entry name" value="PX domain"/>
    <property type="match status" value="1"/>
</dbReference>
<dbReference type="GO" id="GO:0035091">
    <property type="term" value="F:phosphatidylinositol binding"/>
    <property type="evidence" value="ECO:0007669"/>
    <property type="project" value="InterPro"/>
</dbReference>
<dbReference type="PROSITE" id="PS50082">
    <property type="entry name" value="WD_REPEATS_2"/>
    <property type="match status" value="1"/>
</dbReference>
<dbReference type="SMART" id="SM00312">
    <property type="entry name" value="PX"/>
    <property type="match status" value="1"/>
</dbReference>
<dbReference type="CDD" id="cd06093">
    <property type="entry name" value="PX_domain"/>
    <property type="match status" value="1"/>
</dbReference>
<dbReference type="AlphaFoldDB" id="A0A060RVB9"/>
<feature type="domain" description="PX" evidence="4">
    <location>
        <begin position="1"/>
        <end position="111"/>
    </location>
</feature>
<dbReference type="Pfam" id="PF00400">
    <property type="entry name" value="WD40"/>
    <property type="match status" value="1"/>
</dbReference>
<feature type="repeat" description="WD" evidence="3">
    <location>
        <begin position="556"/>
        <end position="588"/>
    </location>
</feature>
<dbReference type="PhylomeDB" id="A0A060RVB9"/>
<accession>A0A060RVB9</accession>
<dbReference type="InterPro" id="IPR015943">
    <property type="entry name" value="WD40/YVTN_repeat-like_dom_sf"/>
</dbReference>
<sequence length="1046" mass="122852">MDLEKFDIHINRVEYKNEKIYYVILVEYNELKYEINKRYSEFEELNCELLHLGFSALPNLPKKKLMSYKNNEYISYRKRILNSYIQNLFMRPDIRCCAIFLNFLLFYDKINLSIDIVKTKLINNIGTQKYSLSDLYINEKYNFLICVYEDKSNLSKLGKLWSIIEPDMIGEIKVFSYNNDLTSSFVETYKEQTIYKARNIVCSEKNNQAIISGDDGKIHIYKINIESFTLTYIKNITCHHDTILKMMQFNDDLFCTCGYDNAFRLINLNDKYKILSGGRCNKRLDKDKITTCHLLAYNNIIIGTDSSLFFVYNMSTNPPIYIDTKKIKNGIKINCFTNTDKYLFVGYENVIACYNYHYLNETKSYKNVDNMDKIKYDDNVQKNVHTNMKAKSYVDSYNIYDNKFKVTTPYIDNINSDNSFYGNPSSGTYSSYNHSQNGNNYDMHKDNYITEDTQMYKKHQKNDQHDKKIYYNINNVHNVHNIHYNNNPSCNDDEQKIVITKVIVDNNISALYIPPLLYDNNVLSLCVNKEKKILYAGYEDAIILWSITNGIIISSFHGHTNGVHFLKYLNKSEFLLSGGNGGNVKIWKNDMEHLKIWKPKKNYKLKDNNKHSNSGLNKNEFYYNNNINTQNNFNFNDSDNTDKDIINSDHSDAISIDNLIEETNKKHEYDVYDTSSYKKNIINYKETQKVDSYNDVKTNIFYDHKSENNYIIKDYKTDVTNLDVCVLTNNISNNEKENKFSYYEEGVQFDDKRAYPYYESSASLDINKGKIVYDNMGRDNIRYDNTKQKKSVIYNNASQDNIPYNNTKQNSMIYNNNASQDNIPYDNTKQKKSIIYNNASQDNIPYDNTKQNSMIYNNASQDNIPYDYTKQNSMIYNNNASQDNIPYDYTKQNSMIYNNASQDNIPYNNSSSENIIYGNVPNSNVCNEKTSYYYDNTQGAKYTHGTYSYKNSLSSIYENYSYESNMDKYSSYPKVPTENNIYMKKDTHDINYSYTTTDDVPYNNYKLDNVHNVNINDMKHIHNNDVKNNIVYVSDEEDEDLISAFR</sequence>
<dbReference type="InterPro" id="IPR050505">
    <property type="entry name" value="WDR55/POC1"/>
</dbReference>
<keyword evidence="1 3" id="KW-0853">WD repeat</keyword>
<dbReference type="Pfam" id="PF00787">
    <property type="entry name" value="PX"/>
    <property type="match status" value="1"/>
</dbReference>
<dbReference type="PANTHER" id="PTHR44019">
    <property type="entry name" value="WD REPEAT-CONTAINING PROTEIN 55"/>
    <property type="match status" value="1"/>
</dbReference>
<organism evidence="5 6">
    <name type="scientific">Plasmodium reichenowi</name>
    <dbReference type="NCBI Taxonomy" id="5854"/>
    <lineage>
        <taxon>Eukaryota</taxon>
        <taxon>Sar</taxon>
        <taxon>Alveolata</taxon>
        <taxon>Apicomplexa</taxon>
        <taxon>Aconoidasida</taxon>
        <taxon>Haemosporida</taxon>
        <taxon>Plasmodiidae</taxon>
        <taxon>Plasmodium</taxon>
        <taxon>Plasmodium (Laverania)</taxon>
    </lineage>
</organism>
<evidence type="ECO:0000259" key="4">
    <source>
        <dbReference type="PROSITE" id="PS50195"/>
    </source>
</evidence>
<evidence type="ECO:0000256" key="1">
    <source>
        <dbReference type="ARBA" id="ARBA00022574"/>
    </source>
</evidence>
<dbReference type="InterPro" id="IPR036871">
    <property type="entry name" value="PX_dom_sf"/>
</dbReference>